<evidence type="ECO:0000256" key="10">
    <source>
        <dbReference type="ARBA" id="ARBA00047428"/>
    </source>
</evidence>
<dbReference type="PANTHER" id="PTHR43793:SF2">
    <property type="entry name" value="BIFUNCTIONAL PROTEIN HLDE"/>
    <property type="match status" value="1"/>
</dbReference>
<dbReference type="Pfam" id="PF00294">
    <property type="entry name" value="PfkB"/>
    <property type="match status" value="1"/>
</dbReference>
<evidence type="ECO:0000259" key="12">
    <source>
        <dbReference type="Pfam" id="PF01467"/>
    </source>
</evidence>
<feature type="domain" description="Cytidyltransferase-like" evidence="12">
    <location>
        <begin position="324"/>
        <end position="414"/>
    </location>
</feature>
<evidence type="ECO:0000256" key="2">
    <source>
        <dbReference type="ARBA" id="ARBA00012519"/>
    </source>
</evidence>
<dbReference type="EMBL" id="CP009110">
    <property type="protein sequence ID" value="AIJ22670.1"/>
    <property type="molecule type" value="Genomic_DNA"/>
</dbReference>
<dbReference type="PANTHER" id="PTHR43793">
    <property type="entry name" value="FAD SYNTHASE"/>
    <property type="match status" value="1"/>
</dbReference>
<dbReference type="eggNOG" id="COG0615">
    <property type="taxonomic scope" value="Bacteria"/>
</dbReference>
<dbReference type="NCBIfam" id="TIGR00125">
    <property type="entry name" value="cyt_tran_rel"/>
    <property type="match status" value="1"/>
</dbReference>
<dbReference type="InterPro" id="IPR011611">
    <property type="entry name" value="PfkB_dom"/>
</dbReference>
<evidence type="ECO:0000313" key="14">
    <source>
        <dbReference type="Proteomes" id="UP000062973"/>
    </source>
</evidence>
<dbReference type="STRING" id="1068978.AMETH_2578"/>
<dbReference type="GO" id="GO:0016773">
    <property type="term" value="F:phosphotransferase activity, alcohol group as acceptor"/>
    <property type="evidence" value="ECO:0007669"/>
    <property type="project" value="InterPro"/>
</dbReference>
<dbReference type="Pfam" id="PF01467">
    <property type="entry name" value="CTP_transf_like"/>
    <property type="match status" value="1"/>
</dbReference>
<dbReference type="PATRIC" id="fig|1068978.7.peg.2753"/>
<reference evidence="13 14" key="1">
    <citation type="submission" date="2014-07" db="EMBL/GenBank/DDBJ databases">
        <title>Whole Genome Sequence of the Amycolatopsis methanolica 239.</title>
        <authorList>
            <person name="Tang B."/>
        </authorList>
    </citation>
    <scope>NUCLEOTIDE SEQUENCE [LARGE SCALE GENOMIC DNA]</scope>
    <source>
        <strain evidence="13 14">239</strain>
    </source>
</reference>
<dbReference type="OrthoDB" id="9802794at2"/>
<keyword evidence="5" id="KW-0547">Nucleotide-binding</keyword>
<dbReference type="KEGG" id="amq:AMETH_2578"/>
<keyword evidence="8" id="KW-0511">Multifunctional enzyme</keyword>
<evidence type="ECO:0000256" key="9">
    <source>
        <dbReference type="ARBA" id="ARBA00023277"/>
    </source>
</evidence>
<evidence type="ECO:0000256" key="8">
    <source>
        <dbReference type="ARBA" id="ARBA00023268"/>
    </source>
</evidence>
<evidence type="ECO:0000256" key="7">
    <source>
        <dbReference type="ARBA" id="ARBA00022840"/>
    </source>
</evidence>
<proteinExistence type="predicted"/>
<evidence type="ECO:0000256" key="4">
    <source>
        <dbReference type="ARBA" id="ARBA00022695"/>
    </source>
</evidence>
<keyword evidence="9" id="KW-0119">Carbohydrate metabolism</keyword>
<dbReference type="EC" id="2.7.7.70" evidence="2"/>
<dbReference type="NCBIfam" id="TIGR02199">
    <property type="entry name" value="rfaE_dom_II"/>
    <property type="match status" value="1"/>
</dbReference>
<dbReference type="SUPFAM" id="SSF52374">
    <property type="entry name" value="Nucleotidylyl transferase"/>
    <property type="match status" value="1"/>
</dbReference>
<sequence length="453" mass="46656">MTGPLVVVGDTLLDIDVDGNADRLCPEAPVPVVDVGREWHRPGGAGLAARLAARSAADVVLVTALGADEGGARLARLLAGEVELCALPLEGETVRKTRIRAAGQSVVRLDHGDGRAAHEPLDERTVAVLRGASAILVADYGRGVASHPGIRELLAATEAPVVWDPHPRGGPPVPGAALVTPNDSEAAKFAGVSGTPDELAERLRSEWAAEAIAVTVGSKGAVLAGGTGTRTIPVPSAARVPASVRPDTCGAGDRFASAVTSALFEGAELPDAVASAVESAARFVAAGAATALSEPAEPIRPPEGLTGFELAERVRRRGGRVVATGGCFDILHPGHVTLLRRARELGDALIVCVNSDESVRRLKGPGRPVVTAADRVRVLSALESVDAVVVFEESSPVEVLRTLRPDVWVKGGDYEGADLPEAGVIRENGGKVVLVPTVEGYSTTRLIETVSNG</sequence>
<dbReference type="Gene3D" id="3.40.50.620">
    <property type="entry name" value="HUPs"/>
    <property type="match status" value="1"/>
</dbReference>
<dbReference type="InterPro" id="IPR014729">
    <property type="entry name" value="Rossmann-like_a/b/a_fold"/>
</dbReference>
<evidence type="ECO:0000256" key="1">
    <source>
        <dbReference type="ARBA" id="ARBA00004713"/>
    </source>
</evidence>
<dbReference type="AlphaFoldDB" id="A0A076MVD6"/>
<evidence type="ECO:0000256" key="3">
    <source>
        <dbReference type="ARBA" id="ARBA00022679"/>
    </source>
</evidence>
<comment type="pathway">
    <text evidence="1">Bacterial outer membrane biogenesis; LPS core biosynthesis.</text>
</comment>
<dbReference type="Proteomes" id="UP000062973">
    <property type="component" value="Chromosome"/>
</dbReference>
<organism evidence="13 14">
    <name type="scientific">Amycolatopsis methanolica 239</name>
    <dbReference type="NCBI Taxonomy" id="1068978"/>
    <lineage>
        <taxon>Bacteria</taxon>
        <taxon>Bacillati</taxon>
        <taxon>Actinomycetota</taxon>
        <taxon>Actinomycetes</taxon>
        <taxon>Pseudonocardiales</taxon>
        <taxon>Pseudonocardiaceae</taxon>
        <taxon>Amycolatopsis</taxon>
        <taxon>Amycolatopsis methanolica group</taxon>
    </lineage>
</organism>
<dbReference type="InterPro" id="IPR050385">
    <property type="entry name" value="Archaeal_FAD_synthase"/>
</dbReference>
<name>A0A076MVD6_AMYME</name>
<comment type="catalytic activity">
    <reaction evidence="10">
        <text>D-glycero-beta-D-manno-heptose 1-phosphate + ATP + H(+) = ADP-D-glycero-beta-D-manno-heptose + diphosphate</text>
        <dbReference type="Rhea" id="RHEA:27465"/>
        <dbReference type="ChEBI" id="CHEBI:15378"/>
        <dbReference type="ChEBI" id="CHEBI:30616"/>
        <dbReference type="ChEBI" id="CHEBI:33019"/>
        <dbReference type="ChEBI" id="CHEBI:59967"/>
        <dbReference type="ChEBI" id="CHEBI:61593"/>
        <dbReference type="EC" id="2.7.7.70"/>
    </reaction>
</comment>
<dbReference type="HOGENOM" id="CLU_021150_1_0_11"/>
<dbReference type="InterPro" id="IPR011914">
    <property type="entry name" value="RfaE_dom_II"/>
</dbReference>
<dbReference type="Gene3D" id="3.40.1190.20">
    <property type="match status" value="1"/>
</dbReference>
<accession>A0A076MVD6</accession>
<dbReference type="UniPathway" id="UPA00958"/>
<dbReference type="GO" id="GO:0016301">
    <property type="term" value="F:kinase activity"/>
    <property type="evidence" value="ECO:0007669"/>
    <property type="project" value="UniProtKB-KW"/>
</dbReference>
<protein>
    <recommendedName>
        <fullName evidence="2">D-glycero-beta-D-manno-heptose 1-phosphate adenylyltransferase</fullName>
        <ecNumber evidence="2">2.7.7.70</ecNumber>
    </recommendedName>
</protein>
<evidence type="ECO:0000313" key="13">
    <source>
        <dbReference type="EMBL" id="AIJ22670.1"/>
    </source>
</evidence>
<feature type="domain" description="Carbohydrate kinase PfkB" evidence="11">
    <location>
        <begin position="173"/>
        <end position="290"/>
    </location>
</feature>
<dbReference type="GO" id="GO:0009244">
    <property type="term" value="P:lipopolysaccharide core region biosynthetic process"/>
    <property type="evidence" value="ECO:0007669"/>
    <property type="project" value="UniProtKB-UniPathway"/>
</dbReference>
<dbReference type="InterPro" id="IPR029056">
    <property type="entry name" value="Ribokinase-like"/>
</dbReference>
<keyword evidence="6" id="KW-0418">Kinase</keyword>
<dbReference type="GO" id="GO:0005524">
    <property type="term" value="F:ATP binding"/>
    <property type="evidence" value="ECO:0007669"/>
    <property type="project" value="UniProtKB-KW"/>
</dbReference>
<dbReference type="eggNOG" id="COG2870">
    <property type="taxonomic scope" value="Bacteria"/>
</dbReference>
<evidence type="ECO:0000256" key="5">
    <source>
        <dbReference type="ARBA" id="ARBA00022741"/>
    </source>
</evidence>
<keyword evidence="3 13" id="KW-0808">Transferase</keyword>
<gene>
    <name evidence="13" type="ORF">AMETH_2578</name>
</gene>
<keyword evidence="4" id="KW-0548">Nucleotidyltransferase</keyword>
<keyword evidence="7" id="KW-0067">ATP-binding</keyword>
<dbReference type="SUPFAM" id="SSF53613">
    <property type="entry name" value="Ribokinase-like"/>
    <property type="match status" value="1"/>
</dbReference>
<keyword evidence="14" id="KW-1185">Reference proteome</keyword>
<dbReference type="GO" id="GO:0016779">
    <property type="term" value="F:nucleotidyltransferase activity"/>
    <property type="evidence" value="ECO:0007669"/>
    <property type="project" value="UniProtKB-KW"/>
</dbReference>
<dbReference type="PROSITE" id="PS00584">
    <property type="entry name" value="PFKB_KINASES_2"/>
    <property type="match status" value="1"/>
</dbReference>
<dbReference type="InterPro" id="IPR002173">
    <property type="entry name" value="Carboh/pur_kinase_PfkB_CS"/>
</dbReference>
<evidence type="ECO:0000259" key="11">
    <source>
        <dbReference type="Pfam" id="PF00294"/>
    </source>
</evidence>
<evidence type="ECO:0000256" key="6">
    <source>
        <dbReference type="ARBA" id="ARBA00022777"/>
    </source>
</evidence>
<dbReference type="RefSeq" id="WP_017981890.1">
    <property type="nucleotide sequence ID" value="NZ_AQUL01000001.1"/>
</dbReference>
<dbReference type="InterPro" id="IPR004821">
    <property type="entry name" value="Cyt_trans-like"/>
</dbReference>